<dbReference type="GO" id="GO:0070593">
    <property type="term" value="P:dendrite self-avoidance"/>
    <property type="evidence" value="ECO:0007669"/>
    <property type="project" value="TreeGrafter"/>
</dbReference>
<dbReference type="PROSITE" id="PS50835">
    <property type="entry name" value="IG_LIKE"/>
    <property type="match status" value="3"/>
</dbReference>
<dbReference type="Pfam" id="PF07679">
    <property type="entry name" value="I-set"/>
    <property type="match status" value="1"/>
</dbReference>
<dbReference type="GO" id="GO:0098632">
    <property type="term" value="F:cell-cell adhesion mediator activity"/>
    <property type="evidence" value="ECO:0007669"/>
    <property type="project" value="TreeGrafter"/>
</dbReference>
<sequence length="287" mass="30465">MAVSPAALAVLEDQQLTLPCVLLAGHPLPERRWLHDYGLVTSDQYVTVRRDGSLHIERVRPQHAGDYTCLAENVIGATNHTTSVLVYVRPRSGVSGSPEPAPMSVIEGADAVLPCEVHGVPPPSVSWAKERQLISPFSPRHTRLPSGSMKVLGTRRSDGGLYVCVALNIAGNLTQSIQLSVLVAPSIQPGPKVMKVQVGHPVALPCVASGVPEPTLTWTKDGDDKVYPVSPDGSLALRDVGLADEGSYRCAASSAAGRDEAHVRLLVQGRSPLTSRSLPVNVKVGPR</sequence>
<proteinExistence type="predicted"/>
<name>A0A4Z2F7Z6_9TELE</name>
<reference evidence="4 5" key="1">
    <citation type="submission" date="2019-03" db="EMBL/GenBank/DDBJ databases">
        <title>First draft genome of Liparis tanakae, snailfish: a comprehensive survey of snailfish specific genes.</title>
        <authorList>
            <person name="Kim W."/>
            <person name="Song I."/>
            <person name="Jeong J.-H."/>
            <person name="Kim D."/>
            <person name="Kim S."/>
            <person name="Ryu S."/>
            <person name="Song J.Y."/>
            <person name="Lee S.K."/>
        </authorList>
    </citation>
    <scope>NUCLEOTIDE SEQUENCE [LARGE SCALE GENOMIC DNA]</scope>
    <source>
        <tissue evidence="4">Muscle</tissue>
    </source>
</reference>
<dbReference type="FunFam" id="2.60.40.10:FF:000032">
    <property type="entry name" value="palladin isoform X1"/>
    <property type="match status" value="1"/>
</dbReference>
<keyword evidence="1" id="KW-1015">Disulfide bond</keyword>
<accession>A0A4Z2F7Z6</accession>
<dbReference type="SMART" id="SM00408">
    <property type="entry name" value="IGc2"/>
    <property type="match status" value="3"/>
</dbReference>
<dbReference type="InterPro" id="IPR013098">
    <property type="entry name" value="Ig_I-set"/>
</dbReference>
<dbReference type="GO" id="GO:0030424">
    <property type="term" value="C:axon"/>
    <property type="evidence" value="ECO:0007669"/>
    <property type="project" value="TreeGrafter"/>
</dbReference>
<evidence type="ECO:0000256" key="2">
    <source>
        <dbReference type="ARBA" id="ARBA00023319"/>
    </source>
</evidence>
<dbReference type="SUPFAM" id="SSF48726">
    <property type="entry name" value="Immunoglobulin"/>
    <property type="match status" value="3"/>
</dbReference>
<feature type="domain" description="Ig-like" evidence="3">
    <location>
        <begin position="185"/>
        <end position="264"/>
    </location>
</feature>
<evidence type="ECO:0000313" key="5">
    <source>
        <dbReference type="Proteomes" id="UP000314294"/>
    </source>
</evidence>
<dbReference type="AlphaFoldDB" id="A0A4Z2F7Z6"/>
<dbReference type="GO" id="GO:0005886">
    <property type="term" value="C:plasma membrane"/>
    <property type="evidence" value="ECO:0007669"/>
    <property type="project" value="TreeGrafter"/>
</dbReference>
<dbReference type="GO" id="GO:0007156">
    <property type="term" value="P:homophilic cell adhesion via plasma membrane adhesion molecules"/>
    <property type="evidence" value="ECO:0007669"/>
    <property type="project" value="TreeGrafter"/>
</dbReference>
<dbReference type="InterPro" id="IPR003598">
    <property type="entry name" value="Ig_sub2"/>
</dbReference>
<dbReference type="SMART" id="SM00409">
    <property type="entry name" value="IG"/>
    <property type="match status" value="3"/>
</dbReference>
<dbReference type="FunFam" id="2.60.40.10:FF:000890">
    <property type="entry name" value="Hemicentin 1"/>
    <property type="match status" value="1"/>
</dbReference>
<organism evidence="4 5">
    <name type="scientific">Liparis tanakae</name>
    <name type="common">Tanaka's snailfish</name>
    <dbReference type="NCBI Taxonomy" id="230148"/>
    <lineage>
        <taxon>Eukaryota</taxon>
        <taxon>Metazoa</taxon>
        <taxon>Chordata</taxon>
        <taxon>Craniata</taxon>
        <taxon>Vertebrata</taxon>
        <taxon>Euteleostomi</taxon>
        <taxon>Actinopterygii</taxon>
        <taxon>Neopterygii</taxon>
        <taxon>Teleostei</taxon>
        <taxon>Neoteleostei</taxon>
        <taxon>Acanthomorphata</taxon>
        <taxon>Eupercaria</taxon>
        <taxon>Perciformes</taxon>
        <taxon>Cottioidei</taxon>
        <taxon>Cottales</taxon>
        <taxon>Liparidae</taxon>
        <taxon>Liparis</taxon>
    </lineage>
</organism>
<dbReference type="OrthoDB" id="8859598at2759"/>
<comment type="caution">
    <text evidence="4">The sequence shown here is derived from an EMBL/GenBank/DDBJ whole genome shotgun (WGS) entry which is preliminary data.</text>
</comment>
<dbReference type="FunFam" id="2.60.40.10:FF:000186">
    <property type="entry name" value="Hemicentin 1"/>
    <property type="match status" value="1"/>
</dbReference>
<dbReference type="Pfam" id="PF13927">
    <property type="entry name" value="Ig_3"/>
    <property type="match status" value="2"/>
</dbReference>
<gene>
    <name evidence="4" type="primary">HMCN1_10</name>
    <name evidence="4" type="ORF">EYF80_053406</name>
</gene>
<evidence type="ECO:0000259" key="3">
    <source>
        <dbReference type="PROSITE" id="PS50835"/>
    </source>
</evidence>
<dbReference type="Gene3D" id="2.60.40.10">
    <property type="entry name" value="Immunoglobulins"/>
    <property type="match status" value="3"/>
</dbReference>
<dbReference type="InterPro" id="IPR036179">
    <property type="entry name" value="Ig-like_dom_sf"/>
</dbReference>
<dbReference type="PANTHER" id="PTHR10075">
    <property type="entry name" value="BASIGIN RELATED"/>
    <property type="match status" value="1"/>
</dbReference>
<feature type="domain" description="Ig-like" evidence="3">
    <location>
        <begin position="1"/>
        <end position="87"/>
    </location>
</feature>
<dbReference type="InterPro" id="IPR007110">
    <property type="entry name" value="Ig-like_dom"/>
</dbReference>
<dbReference type="EMBL" id="SRLO01001620">
    <property type="protein sequence ID" value="TNN36422.1"/>
    <property type="molecule type" value="Genomic_DNA"/>
</dbReference>
<dbReference type="InterPro" id="IPR003599">
    <property type="entry name" value="Ig_sub"/>
</dbReference>
<dbReference type="InterPro" id="IPR013783">
    <property type="entry name" value="Ig-like_fold"/>
</dbReference>
<dbReference type="GO" id="GO:0007411">
    <property type="term" value="P:axon guidance"/>
    <property type="evidence" value="ECO:0007669"/>
    <property type="project" value="TreeGrafter"/>
</dbReference>
<dbReference type="Proteomes" id="UP000314294">
    <property type="component" value="Unassembled WGS sequence"/>
</dbReference>
<dbReference type="PANTHER" id="PTHR10075:SF103">
    <property type="entry name" value="ROUNDABOUT HOMOLOG 4"/>
    <property type="match status" value="1"/>
</dbReference>
<evidence type="ECO:0000313" key="4">
    <source>
        <dbReference type="EMBL" id="TNN36422.1"/>
    </source>
</evidence>
<keyword evidence="2" id="KW-0393">Immunoglobulin domain</keyword>
<dbReference type="CDD" id="cd00096">
    <property type="entry name" value="Ig"/>
    <property type="match status" value="1"/>
</dbReference>
<evidence type="ECO:0000256" key="1">
    <source>
        <dbReference type="ARBA" id="ARBA00023157"/>
    </source>
</evidence>
<feature type="domain" description="Ig-like" evidence="3">
    <location>
        <begin position="98"/>
        <end position="180"/>
    </location>
</feature>
<protein>
    <submittedName>
        <fullName evidence="4">Hemicentin-1</fullName>
    </submittedName>
</protein>
<keyword evidence="5" id="KW-1185">Reference proteome</keyword>